<dbReference type="EMBL" id="RKHL01000002">
    <property type="protein sequence ID" value="ROR76078.1"/>
    <property type="molecule type" value="Genomic_DNA"/>
</dbReference>
<feature type="domain" description="DUF3846" evidence="1">
    <location>
        <begin position="17"/>
        <end position="106"/>
    </location>
</feature>
<name>A0A3N2BLJ6_9MICO</name>
<protein>
    <submittedName>
        <fullName evidence="2">Uncharacterized protein DUF3846</fullName>
    </submittedName>
</protein>
<sequence>MDTPHDTSPAAPAATRKALRITTDERLELIEVPTSDALLTLQRAVGGFIEILDIAPDLSMVLDEEGKLKGKPRNDIAIRLIHHFAVPLQPGDLIVGDVVLMGIDASVDMDDGDSEADVPDSAIELLARLGYPVS</sequence>
<gene>
    <name evidence="2" type="ORF">EDD42_4031</name>
</gene>
<evidence type="ECO:0000259" key="1">
    <source>
        <dbReference type="Pfam" id="PF12957"/>
    </source>
</evidence>
<dbReference type="Pfam" id="PF12957">
    <property type="entry name" value="DUF3846"/>
    <property type="match status" value="1"/>
</dbReference>
<dbReference type="Proteomes" id="UP000266915">
    <property type="component" value="Unassembled WGS sequence"/>
</dbReference>
<evidence type="ECO:0000313" key="3">
    <source>
        <dbReference type="Proteomes" id="UP000266915"/>
    </source>
</evidence>
<dbReference type="InterPro" id="IPR024559">
    <property type="entry name" value="DUF3846"/>
</dbReference>
<keyword evidence="3" id="KW-1185">Reference proteome</keyword>
<comment type="caution">
    <text evidence="2">The sequence shown here is derived from an EMBL/GenBank/DDBJ whole genome shotgun (WGS) entry which is preliminary data.</text>
</comment>
<dbReference type="AlphaFoldDB" id="A0A3N2BLJ6"/>
<dbReference type="RefSeq" id="WP_085514141.1">
    <property type="nucleotide sequence ID" value="NZ_FXAP01000007.1"/>
</dbReference>
<evidence type="ECO:0000313" key="2">
    <source>
        <dbReference type="EMBL" id="ROR76078.1"/>
    </source>
</evidence>
<proteinExistence type="predicted"/>
<accession>A0A3N2BLJ6</accession>
<reference evidence="2 3" key="1">
    <citation type="submission" date="2018-11" db="EMBL/GenBank/DDBJ databases">
        <title>Sequencing the genomes of 1000 actinobacteria strains.</title>
        <authorList>
            <person name="Klenk H.-P."/>
        </authorList>
    </citation>
    <scope>NUCLEOTIDE SEQUENCE [LARGE SCALE GENOMIC DNA]</scope>
    <source>
        <strain evidence="2 3">DSM 14012</strain>
    </source>
</reference>
<organism evidence="2 3">
    <name type="scientific">Plantibacter flavus</name>
    <dbReference type="NCBI Taxonomy" id="150123"/>
    <lineage>
        <taxon>Bacteria</taxon>
        <taxon>Bacillati</taxon>
        <taxon>Actinomycetota</taxon>
        <taxon>Actinomycetes</taxon>
        <taxon>Micrococcales</taxon>
        <taxon>Microbacteriaceae</taxon>
        <taxon>Plantibacter</taxon>
    </lineage>
</organism>